<dbReference type="AlphaFoldDB" id="A0ABD5XPF8"/>
<evidence type="ECO:0000259" key="1">
    <source>
        <dbReference type="Pfam" id="PF00571"/>
    </source>
</evidence>
<reference evidence="2 3" key="1">
    <citation type="journal article" date="2019" name="Int. J. Syst. Evol. Microbiol.">
        <title>The Global Catalogue of Microorganisms (GCM) 10K type strain sequencing project: providing services to taxonomists for standard genome sequencing and annotation.</title>
        <authorList>
            <consortium name="The Broad Institute Genomics Platform"/>
            <consortium name="The Broad Institute Genome Sequencing Center for Infectious Disease"/>
            <person name="Wu L."/>
            <person name="Ma J."/>
        </authorList>
    </citation>
    <scope>NUCLEOTIDE SEQUENCE [LARGE SCALE GENOMIC DNA]</scope>
    <source>
        <strain evidence="2 3">DSM 26526</strain>
    </source>
</reference>
<gene>
    <name evidence="2" type="ORF">ACFQI8_19105</name>
</gene>
<dbReference type="Gene3D" id="3.10.580.10">
    <property type="entry name" value="CBS-domain"/>
    <property type="match status" value="1"/>
</dbReference>
<sequence>MVTYKQTLQTAMYTIADLPIGNILQTVEYDLELETALRQMFESGYTQIGVERDGELVGIVTYRSVVRTLLAFHQLEVGHKTLDKISVGAAVEDAHTISEDETLLAIFDALAEYTYIVVTRDDEWRILTDYDLLTRLKQMLEPFLLIESIEMQLRDIFTRVFGDSLSEQLSGTFGDDHPLPTPASVEHCSYAHYAQFISIHWEEFESLFDDQQDVIRELVLEIGDMRNRLFHFRIDDPDEFDRDLLRFGQSYFSSV</sequence>
<comment type="caution">
    <text evidence="2">The sequence shown here is derived from an EMBL/GenBank/DDBJ whole genome shotgun (WGS) entry which is preliminary data.</text>
</comment>
<dbReference type="Proteomes" id="UP001596460">
    <property type="component" value="Unassembled WGS sequence"/>
</dbReference>
<proteinExistence type="predicted"/>
<name>A0ABD5XPF8_9EURY</name>
<dbReference type="EMBL" id="JBHTAB010000016">
    <property type="protein sequence ID" value="MFC7131464.1"/>
    <property type="molecule type" value="Genomic_DNA"/>
</dbReference>
<dbReference type="Pfam" id="PF00571">
    <property type="entry name" value="CBS"/>
    <property type="match status" value="1"/>
</dbReference>
<organism evidence="2 3">
    <name type="scientific">Haloferax chudinovii</name>
    <dbReference type="NCBI Taxonomy" id="1109010"/>
    <lineage>
        <taxon>Archaea</taxon>
        <taxon>Methanobacteriati</taxon>
        <taxon>Methanobacteriota</taxon>
        <taxon>Stenosarchaea group</taxon>
        <taxon>Halobacteria</taxon>
        <taxon>Halobacteriales</taxon>
        <taxon>Haloferacaceae</taxon>
        <taxon>Haloferax</taxon>
    </lineage>
</organism>
<evidence type="ECO:0000313" key="2">
    <source>
        <dbReference type="EMBL" id="MFC7131464.1"/>
    </source>
</evidence>
<accession>A0ABD5XPF8</accession>
<dbReference type="RefSeq" id="WP_390247635.1">
    <property type="nucleotide sequence ID" value="NZ_JBHTAB010000016.1"/>
</dbReference>
<evidence type="ECO:0000313" key="3">
    <source>
        <dbReference type="Proteomes" id="UP001596460"/>
    </source>
</evidence>
<keyword evidence="3" id="KW-1185">Reference proteome</keyword>
<dbReference type="InterPro" id="IPR046342">
    <property type="entry name" value="CBS_dom_sf"/>
</dbReference>
<protein>
    <submittedName>
        <fullName evidence="2">CBS domain-containing protein</fullName>
    </submittedName>
</protein>
<feature type="domain" description="CBS" evidence="1">
    <location>
        <begin position="26"/>
        <end position="69"/>
    </location>
</feature>
<dbReference type="InterPro" id="IPR000644">
    <property type="entry name" value="CBS_dom"/>
</dbReference>
<dbReference type="SUPFAM" id="SSF54631">
    <property type="entry name" value="CBS-domain pair"/>
    <property type="match status" value="1"/>
</dbReference>